<evidence type="ECO:0000256" key="1">
    <source>
        <dbReference type="SAM" id="MobiDB-lite"/>
    </source>
</evidence>
<accession>A0ABV4U464</accession>
<dbReference type="EMBL" id="JBGUBD010000002">
    <property type="protein sequence ID" value="MFA9477264.1"/>
    <property type="molecule type" value="Genomic_DNA"/>
</dbReference>
<evidence type="ECO:0000313" key="2">
    <source>
        <dbReference type="EMBL" id="MFA9477264.1"/>
    </source>
</evidence>
<sequence length="163" mass="18540">MDVRKGEFQFARKSVKTASWRDPSIYMIKLTLAHFTDETRRDRPEAIRETRVGWFYDSHQRGQQIMRKIQNTQDYSGRTLSRGETVSTLNGYLTARICDIAADDGATFVRLRPLHQPYGPGTWHAADRVVWVAAASRRRRRRKSRAAAEASTAEPVASGSVAE</sequence>
<comment type="caution">
    <text evidence="2">The sequence shown here is derived from an EMBL/GenBank/DDBJ whole genome shotgun (WGS) entry which is preliminary data.</text>
</comment>
<protein>
    <submittedName>
        <fullName evidence="2">Uncharacterized protein</fullName>
    </submittedName>
</protein>
<feature type="region of interest" description="Disordered" evidence="1">
    <location>
        <begin position="142"/>
        <end position="163"/>
    </location>
</feature>
<evidence type="ECO:0000313" key="3">
    <source>
        <dbReference type="Proteomes" id="UP001575105"/>
    </source>
</evidence>
<gene>
    <name evidence="2" type="ORF">ACERK3_03035</name>
</gene>
<dbReference type="Proteomes" id="UP001575105">
    <property type="component" value="Unassembled WGS sequence"/>
</dbReference>
<keyword evidence="3" id="KW-1185">Reference proteome</keyword>
<organism evidence="2 3">
    <name type="scientific">Natronomicrosphaera hydrolytica</name>
    <dbReference type="NCBI Taxonomy" id="3242702"/>
    <lineage>
        <taxon>Bacteria</taxon>
        <taxon>Pseudomonadati</taxon>
        <taxon>Planctomycetota</taxon>
        <taxon>Phycisphaerae</taxon>
        <taxon>Phycisphaerales</taxon>
        <taxon>Phycisphaeraceae</taxon>
        <taxon>Natronomicrosphaera</taxon>
    </lineage>
</organism>
<reference evidence="2 3" key="1">
    <citation type="submission" date="2024-08" db="EMBL/GenBank/DDBJ databases">
        <title>Whole-genome sequencing of halo(alkali)philic microorganisms from hypersaline lakes.</title>
        <authorList>
            <person name="Sorokin D.Y."/>
            <person name="Merkel A.Y."/>
            <person name="Messina E."/>
            <person name="Yakimov M."/>
        </authorList>
    </citation>
    <scope>NUCLEOTIDE SEQUENCE [LARGE SCALE GENOMIC DNA]</scope>
    <source>
        <strain evidence="2 3">AB-hyl4</strain>
    </source>
</reference>
<dbReference type="RefSeq" id="WP_425344189.1">
    <property type="nucleotide sequence ID" value="NZ_JBGUBD010000002.1"/>
</dbReference>
<proteinExistence type="predicted"/>
<feature type="compositionally biased region" description="Low complexity" evidence="1">
    <location>
        <begin position="147"/>
        <end position="163"/>
    </location>
</feature>
<name>A0ABV4U464_9BACT</name>